<dbReference type="Proteomes" id="UP001628156">
    <property type="component" value="Unassembled WGS sequence"/>
</dbReference>
<dbReference type="PROSITE" id="PS50018">
    <property type="entry name" value="RAS_GTPASE_ACTIV_2"/>
    <property type="match status" value="1"/>
</dbReference>
<evidence type="ECO:0000313" key="4">
    <source>
        <dbReference type="Proteomes" id="UP001628156"/>
    </source>
</evidence>
<reference evidence="3 4" key="1">
    <citation type="journal article" date="2019" name="PLoS Negl. Trop. Dis.">
        <title>Whole genome sequencing of Entamoeba nuttalli reveals mammalian host-related molecular signatures and a novel octapeptide-repeat surface protein.</title>
        <authorList>
            <person name="Tanaka M."/>
            <person name="Makiuchi T."/>
            <person name="Komiyama T."/>
            <person name="Shiina T."/>
            <person name="Osaki K."/>
            <person name="Tachibana H."/>
        </authorList>
    </citation>
    <scope>NUCLEOTIDE SEQUENCE [LARGE SCALE GENOMIC DNA]</scope>
    <source>
        <strain evidence="3 4">P19-061405</strain>
    </source>
</reference>
<keyword evidence="1" id="KW-0175">Coiled coil</keyword>
<dbReference type="EMBL" id="BAAFRS010000125">
    <property type="protein sequence ID" value="GAB1222936.1"/>
    <property type="molecule type" value="Genomic_DNA"/>
</dbReference>
<evidence type="ECO:0000259" key="2">
    <source>
        <dbReference type="PROSITE" id="PS50018"/>
    </source>
</evidence>
<dbReference type="Gene3D" id="1.10.506.10">
    <property type="entry name" value="GTPase Activation - p120gap, domain 1"/>
    <property type="match status" value="1"/>
</dbReference>
<dbReference type="InterPro" id="IPR001936">
    <property type="entry name" value="RasGAP_dom"/>
</dbReference>
<dbReference type="SUPFAM" id="SSF48350">
    <property type="entry name" value="GTPase activation domain, GAP"/>
    <property type="match status" value="1"/>
</dbReference>
<protein>
    <recommendedName>
        <fullName evidence="2">Ras-GAP domain-containing protein</fullName>
    </recommendedName>
</protein>
<comment type="caution">
    <text evidence="3">The sequence shown here is derived from an EMBL/GenBank/DDBJ whole genome shotgun (WGS) entry which is preliminary data.</text>
</comment>
<gene>
    <name evidence="3" type="ORF">ENUP19_0125G0018</name>
</gene>
<dbReference type="InterPro" id="IPR008936">
    <property type="entry name" value="Rho_GTPase_activation_prot"/>
</dbReference>
<evidence type="ECO:0000313" key="3">
    <source>
        <dbReference type="EMBL" id="GAB1222936.1"/>
    </source>
</evidence>
<name>A0ABQ0DJD0_9EUKA</name>
<feature type="domain" description="Ras-GAP" evidence="2">
    <location>
        <begin position="61"/>
        <end position="267"/>
    </location>
</feature>
<accession>A0ABQ0DJD0</accession>
<keyword evidence="4" id="KW-1185">Reference proteome</keyword>
<sequence>MTEEIQPPSLDLPSPRFIESLEFQPIDPKIKEQFDNLLFSNDHVLLEALTQTLIIRSPCEEATTNAHEIMMYYFHHGRMNSLFTWAFEKELCNKGQETNTFFTPDSLFLQLYHAYAKEFLMNYLLASLKPSLEELVKPQSRRISLSSGIQSLSFDDESQLSREDYKAFQDFLVRLISQCNDNLSNNCQALPQHFSQLIQSISAILRSHRVNKRDIVKSVFRELFYNYTLSPLITNAEKYIPGACSIDYINNRYRLNFFRMTLENLHSSDCHPQDNFLFEIIPLISNPDPCNDILSYLLKQPYEEKYQIDTIQCHHDFNTFIVIIKENILTTLDFLPRRIGDDLIDLVGACHFVLDDYQIYRSLMDSINLYNEDYNTQMCKSIAILDHTKNEIKTLEKQFLKLQKSLNKIQNENLELQTKLELTKPFSIVLEDKYQKIPFDVYLLKHEESPTLSRKKIDNSLQPDDKTKKGFGLFVIIKILMDYFYKVKVTFLK</sequence>
<proteinExistence type="predicted"/>
<organism evidence="3 4">
    <name type="scientific">Entamoeba nuttalli</name>
    <dbReference type="NCBI Taxonomy" id="412467"/>
    <lineage>
        <taxon>Eukaryota</taxon>
        <taxon>Amoebozoa</taxon>
        <taxon>Evosea</taxon>
        <taxon>Archamoebae</taxon>
        <taxon>Mastigamoebida</taxon>
        <taxon>Entamoebidae</taxon>
        <taxon>Entamoeba</taxon>
    </lineage>
</organism>
<evidence type="ECO:0000256" key="1">
    <source>
        <dbReference type="SAM" id="Coils"/>
    </source>
</evidence>
<feature type="coiled-coil region" evidence="1">
    <location>
        <begin position="385"/>
        <end position="419"/>
    </location>
</feature>